<evidence type="ECO:0000256" key="3">
    <source>
        <dbReference type="ARBA" id="ARBA00022475"/>
    </source>
</evidence>
<keyword evidence="12 13" id="KW-0472">Membrane</keyword>
<dbReference type="EC" id="2.7.13.3" evidence="13"/>
<dbReference type="InterPro" id="IPR000014">
    <property type="entry name" value="PAS"/>
</dbReference>
<feature type="coiled-coil region" evidence="14">
    <location>
        <begin position="362"/>
        <end position="389"/>
    </location>
</feature>
<dbReference type="SMART" id="SM00387">
    <property type="entry name" value="HATPase_c"/>
    <property type="match status" value="1"/>
</dbReference>
<dbReference type="PROSITE" id="PS50885">
    <property type="entry name" value="HAMP"/>
    <property type="match status" value="1"/>
</dbReference>
<dbReference type="STRING" id="1082479.SAMN05216241_102112"/>
<feature type="transmembrane region" description="Helical" evidence="15">
    <location>
        <begin position="106"/>
        <end position="130"/>
    </location>
</feature>
<dbReference type="InterPro" id="IPR005467">
    <property type="entry name" value="His_kinase_dom"/>
</dbReference>
<reference evidence="19 20" key="1">
    <citation type="submission" date="2016-10" db="EMBL/GenBank/DDBJ databases">
        <authorList>
            <person name="de Groot N.N."/>
        </authorList>
    </citation>
    <scope>NUCLEOTIDE SEQUENCE [LARGE SCALE GENOMIC DNA]</scope>
    <source>
        <strain evidence="19 20">DSM 25584</strain>
    </source>
</reference>
<dbReference type="SMART" id="SM00388">
    <property type="entry name" value="HisKA"/>
    <property type="match status" value="1"/>
</dbReference>
<dbReference type="EMBL" id="FNCE01000002">
    <property type="protein sequence ID" value="SDF71714.1"/>
    <property type="molecule type" value="Genomic_DNA"/>
</dbReference>
<dbReference type="SUPFAM" id="SSF55785">
    <property type="entry name" value="PYP-like sensor domain (PAS domain)"/>
    <property type="match status" value="1"/>
</dbReference>
<dbReference type="RefSeq" id="WP_090018760.1">
    <property type="nucleotide sequence ID" value="NZ_FNCE01000002.1"/>
</dbReference>
<dbReference type="InterPro" id="IPR004358">
    <property type="entry name" value="Sig_transdc_His_kin-like_C"/>
</dbReference>
<dbReference type="GO" id="GO:0000156">
    <property type="term" value="F:phosphorelay response regulator activity"/>
    <property type="evidence" value="ECO:0007669"/>
    <property type="project" value="TreeGrafter"/>
</dbReference>
<dbReference type="Gene3D" id="1.10.287.130">
    <property type="match status" value="1"/>
</dbReference>
<comment type="catalytic activity">
    <reaction evidence="1 13">
        <text>ATP + protein L-histidine = ADP + protein N-phospho-L-histidine.</text>
        <dbReference type="EC" id="2.7.13.3"/>
    </reaction>
</comment>
<sequence>MSTDAQEAPVPPRRWARVAAWANRVNLERHLALAFLIGGVSSGFATLAAMSGNFPGTVSPKMMLLLLNLDLFFLLGLGVLIARRLVAVWIARRRGRAGARLHTRLVGLFSLIAVTPAIILAVFSVVFFNFGLQGWFSERVSTAIQESLQVAEAYVQEHRQTIRTDALAMADRIDRQGATLLYNQGQFERLLAQQASVRSLTEAVVFHTSGRVIAKAGLSLLLDFSGNIPTWAMQRARQGEVVTLTAETDDRVRALVQLDTLSNAYLYIGRLIDPKVLEHMDRTQGAVRLYDQLQGKRSDIQITFALIFMVVALLLLMAAVWVGLSVANHLTRPIGGLMRATDNVRAGDLTARATPPATNDELQSLTTAFNRMTDQLQSQQEALVAANRQLDERRRFTEAVLAGVTAGVVGLDADGRIDLPNRTACEMLGADKTELVGQRLDEVAPGIARLVAVAERRPRHGAQDQIQFTGEDGHSRTLLARVTVEQEGGLTTGYVVTFDEITDLLAAQRKAAWVDIARRIAHEIKNPLTPIQLSAERLKRRYLKQIDDDPETFQTCTETIVRHVGDIRQMVDEFSSFARMPDPHMKEVDLAGVAEEAVFLQATASPAVTFDRAYAAEGVRLRCDRQQVSRALTNLLQNAVDAIESRQGDADSLAPGEVTVRVDTDDGLPIVEVLDNGCGLPGGERGRLTEPYVTTRDKGTGLGLAIVQKIMEDHGGSVSVQNRPGGGAIVRLTFAAQADEPAGGRTATATDTDAAATA</sequence>
<dbReference type="Pfam" id="PF02518">
    <property type="entry name" value="HATPase_c"/>
    <property type="match status" value="1"/>
</dbReference>
<proteinExistence type="predicted"/>
<feature type="domain" description="PAS" evidence="17">
    <location>
        <begin position="393"/>
        <end position="438"/>
    </location>
</feature>
<dbReference type="Pfam" id="PF19312">
    <property type="entry name" value="NtrY_N"/>
    <property type="match status" value="1"/>
</dbReference>
<evidence type="ECO:0000256" key="7">
    <source>
        <dbReference type="ARBA" id="ARBA00022741"/>
    </source>
</evidence>
<dbReference type="Gene3D" id="6.10.340.10">
    <property type="match status" value="1"/>
</dbReference>
<evidence type="ECO:0000256" key="4">
    <source>
        <dbReference type="ARBA" id="ARBA00022553"/>
    </source>
</evidence>
<evidence type="ECO:0000256" key="11">
    <source>
        <dbReference type="ARBA" id="ARBA00023012"/>
    </source>
</evidence>
<dbReference type="Proteomes" id="UP000199415">
    <property type="component" value="Unassembled WGS sequence"/>
</dbReference>
<evidence type="ECO:0000259" key="18">
    <source>
        <dbReference type="PROSITE" id="PS50885"/>
    </source>
</evidence>
<dbReference type="InterPro" id="IPR003661">
    <property type="entry name" value="HisK_dim/P_dom"/>
</dbReference>
<evidence type="ECO:0000256" key="5">
    <source>
        <dbReference type="ARBA" id="ARBA00022679"/>
    </source>
</evidence>
<keyword evidence="3 13" id="KW-1003">Cell membrane</keyword>
<dbReference type="SMART" id="SM00304">
    <property type="entry name" value="HAMP"/>
    <property type="match status" value="1"/>
</dbReference>
<dbReference type="Pfam" id="PF00989">
    <property type="entry name" value="PAS"/>
    <property type="match status" value="1"/>
</dbReference>
<dbReference type="PRINTS" id="PR00344">
    <property type="entry name" value="BCTRLSENSOR"/>
</dbReference>
<dbReference type="SUPFAM" id="SSF158472">
    <property type="entry name" value="HAMP domain-like"/>
    <property type="match status" value="1"/>
</dbReference>
<keyword evidence="11 13" id="KW-0902">Two-component regulatory system</keyword>
<evidence type="ECO:0000256" key="10">
    <source>
        <dbReference type="ARBA" id="ARBA00022989"/>
    </source>
</evidence>
<keyword evidence="6 13" id="KW-0812">Transmembrane</keyword>
<organism evidence="19 20">
    <name type="scientific">Limimonas halophila</name>
    <dbReference type="NCBI Taxonomy" id="1082479"/>
    <lineage>
        <taxon>Bacteria</taxon>
        <taxon>Pseudomonadati</taxon>
        <taxon>Pseudomonadota</taxon>
        <taxon>Alphaproteobacteria</taxon>
        <taxon>Rhodospirillales</taxon>
        <taxon>Rhodovibrionaceae</taxon>
        <taxon>Limimonas</taxon>
    </lineage>
</organism>
<keyword evidence="10 15" id="KW-1133">Transmembrane helix</keyword>
<evidence type="ECO:0000256" key="2">
    <source>
        <dbReference type="ARBA" id="ARBA00004651"/>
    </source>
</evidence>
<dbReference type="InterPro" id="IPR050351">
    <property type="entry name" value="BphY/WalK/GraS-like"/>
</dbReference>
<accession>A0A1G7NCH4</accession>
<dbReference type="SMART" id="SM00091">
    <property type="entry name" value="PAS"/>
    <property type="match status" value="1"/>
</dbReference>
<evidence type="ECO:0000256" key="15">
    <source>
        <dbReference type="SAM" id="Phobius"/>
    </source>
</evidence>
<dbReference type="PROSITE" id="PS50112">
    <property type="entry name" value="PAS"/>
    <property type="match status" value="1"/>
</dbReference>
<evidence type="ECO:0000256" key="14">
    <source>
        <dbReference type="SAM" id="Coils"/>
    </source>
</evidence>
<dbReference type="InterPro" id="IPR003594">
    <property type="entry name" value="HATPase_dom"/>
</dbReference>
<name>A0A1G7NCH4_9PROT</name>
<evidence type="ECO:0000259" key="17">
    <source>
        <dbReference type="PROSITE" id="PS50112"/>
    </source>
</evidence>
<comment type="subcellular location">
    <subcellularLocation>
        <location evidence="2 13">Cell membrane</location>
        <topology evidence="2 13">Multi-pass membrane protein</topology>
    </subcellularLocation>
</comment>
<dbReference type="Gene3D" id="3.30.450.20">
    <property type="entry name" value="PAS domain"/>
    <property type="match status" value="1"/>
</dbReference>
<dbReference type="SUPFAM" id="SSF55874">
    <property type="entry name" value="ATPase domain of HSP90 chaperone/DNA topoisomerase II/histidine kinase"/>
    <property type="match status" value="1"/>
</dbReference>
<dbReference type="OrthoDB" id="9776727at2"/>
<keyword evidence="4" id="KW-0597">Phosphoprotein</keyword>
<dbReference type="Pfam" id="PF00672">
    <property type="entry name" value="HAMP"/>
    <property type="match status" value="1"/>
</dbReference>
<gene>
    <name evidence="19" type="ORF">SAMN05216241_102112</name>
</gene>
<feature type="transmembrane region" description="Helical" evidence="15">
    <location>
        <begin position="31"/>
        <end position="50"/>
    </location>
</feature>
<dbReference type="PIRSF" id="PIRSF037532">
    <property type="entry name" value="STHK_NtrY"/>
    <property type="match status" value="1"/>
</dbReference>
<dbReference type="PANTHER" id="PTHR42878:SF13">
    <property type="entry name" value="HISTIDINE KINASE"/>
    <property type="match status" value="1"/>
</dbReference>
<dbReference type="InterPro" id="IPR045671">
    <property type="entry name" value="NtrY-like_N"/>
</dbReference>
<keyword evidence="9 13" id="KW-0067">ATP-binding</keyword>
<dbReference type="GO" id="GO:0005886">
    <property type="term" value="C:plasma membrane"/>
    <property type="evidence" value="ECO:0007669"/>
    <property type="project" value="UniProtKB-SubCell"/>
</dbReference>
<feature type="domain" description="HAMP" evidence="18">
    <location>
        <begin position="328"/>
        <end position="381"/>
    </location>
</feature>
<keyword evidence="8 13" id="KW-0418">Kinase</keyword>
<dbReference type="InterPro" id="IPR013767">
    <property type="entry name" value="PAS_fold"/>
</dbReference>
<dbReference type="InterPro" id="IPR036890">
    <property type="entry name" value="HATPase_C_sf"/>
</dbReference>
<dbReference type="GO" id="GO:0006355">
    <property type="term" value="P:regulation of DNA-templated transcription"/>
    <property type="evidence" value="ECO:0007669"/>
    <property type="project" value="InterPro"/>
</dbReference>
<feature type="domain" description="Histidine kinase" evidence="16">
    <location>
        <begin position="519"/>
        <end position="738"/>
    </location>
</feature>
<evidence type="ECO:0000256" key="12">
    <source>
        <dbReference type="ARBA" id="ARBA00023136"/>
    </source>
</evidence>
<dbReference type="InterPro" id="IPR003660">
    <property type="entry name" value="HAMP_dom"/>
</dbReference>
<dbReference type="PANTHER" id="PTHR42878">
    <property type="entry name" value="TWO-COMPONENT HISTIDINE KINASE"/>
    <property type="match status" value="1"/>
</dbReference>
<dbReference type="InterPro" id="IPR017232">
    <property type="entry name" value="NtrY"/>
</dbReference>
<evidence type="ECO:0000313" key="19">
    <source>
        <dbReference type="EMBL" id="SDF71714.1"/>
    </source>
</evidence>
<dbReference type="SUPFAM" id="SSF47384">
    <property type="entry name" value="Homodimeric domain of signal transducing histidine kinase"/>
    <property type="match status" value="1"/>
</dbReference>
<dbReference type="CDD" id="cd00082">
    <property type="entry name" value="HisKA"/>
    <property type="match status" value="1"/>
</dbReference>
<dbReference type="GO" id="GO:0007234">
    <property type="term" value="P:osmosensory signaling via phosphorelay pathway"/>
    <property type="evidence" value="ECO:0007669"/>
    <property type="project" value="TreeGrafter"/>
</dbReference>
<evidence type="ECO:0000256" key="6">
    <source>
        <dbReference type="ARBA" id="ARBA00022692"/>
    </source>
</evidence>
<dbReference type="InterPro" id="IPR035965">
    <property type="entry name" value="PAS-like_dom_sf"/>
</dbReference>
<keyword evidence="13" id="KW-0535">Nitrogen fixation</keyword>
<dbReference type="NCBIfam" id="TIGR00229">
    <property type="entry name" value="sensory_box"/>
    <property type="match status" value="1"/>
</dbReference>
<evidence type="ECO:0000256" key="1">
    <source>
        <dbReference type="ARBA" id="ARBA00000085"/>
    </source>
</evidence>
<dbReference type="Pfam" id="PF00512">
    <property type="entry name" value="HisKA"/>
    <property type="match status" value="1"/>
</dbReference>
<evidence type="ECO:0000256" key="8">
    <source>
        <dbReference type="ARBA" id="ARBA00022777"/>
    </source>
</evidence>
<keyword evidence="5 13" id="KW-0808">Transferase</keyword>
<feature type="transmembrane region" description="Helical" evidence="15">
    <location>
        <begin position="302"/>
        <end position="324"/>
    </location>
</feature>
<dbReference type="AlphaFoldDB" id="A0A1G7NCH4"/>
<dbReference type="InterPro" id="IPR036097">
    <property type="entry name" value="HisK_dim/P_sf"/>
</dbReference>
<protein>
    <recommendedName>
        <fullName evidence="13">Nitrogen regulation protein</fullName>
        <ecNumber evidence="13">2.7.13.3</ecNumber>
    </recommendedName>
</protein>
<keyword evidence="14" id="KW-0175">Coiled coil</keyword>
<keyword evidence="20" id="KW-1185">Reference proteome</keyword>
<evidence type="ECO:0000256" key="9">
    <source>
        <dbReference type="ARBA" id="ARBA00022840"/>
    </source>
</evidence>
<dbReference type="GO" id="GO:0009399">
    <property type="term" value="P:nitrogen fixation"/>
    <property type="evidence" value="ECO:0007669"/>
    <property type="project" value="UniProtKB-UniRule"/>
</dbReference>
<dbReference type="CDD" id="cd00130">
    <property type="entry name" value="PAS"/>
    <property type="match status" value="1"/>
</dbReference>
<evidence type="ECO:0000313" key="20">
    <source>
        <dbReference type="Proteomes" id="UP000199415"/>
    </source>
</evidence>
<dbReference type="GO" id="GO:0005524">
    <property type="term" value="F:ATP binding"/>
    <property type="evidence" value="ECO:0007669"/>
    <property type="project" value="UniProtKB-UniRule"/>
</dbReference>
<keyword evidence="7 13" id="KW-0547">Nucleotide-binding</keyword>
<dbReference type="PROSITE" id="PS50109">
    <property type="entry name" value="HIS_KIN"/>
    <property type="match status" value="1"/>
</dbReference>
<evidence type="ECO:0000256" key="13">
    <source>
        <dbReference type="PIRNR" id="PIRNR037532"/>
    </source>
</evidence>
<feature type="transmembrane region" description="Helical" evidence="15">
    <location>
        <begin position="62"/>
        <end position="86"/>
    </location>
</feature>
<dbReference type="CDD" id="cd06225">
    <property type="entry name" value="HAMP"/>
    <property type="match status" value="1"/>
</dbReference>
<evidence type="ECO:0000259" key="16">
    <source>
        <dbReference type="PROSITE" id="PS50109"/>
    </source>
</evidence>
<dbReference type="GO" id="GO:0030295">
    <property type="term" value="F:protein kinase activator activity"/>
    <property type="evidence" value="ECO:0007669"/>
    <property type="project" value="TreeGrafter"/>
</dbReference>
<dbReference type="GO" id="GO:0000155">
    <property type="term" value="F:phosphorelay sensor kinase activity"/>
    <property type="evidence" value="ECO:0007669"/>
    <property type="project" value="InterPro"/>
</dbReference>
<dbReference type="Gene3D" id="3.30.565.10">
    <property type="entry name" value="Histidine kinase-like ATPase, C-terminal domain"/>
    <property type="match status" value="1"/>
</dbReference>